<evidence type="ECO:0000256" key="6">
    <source>
        <dbReference type="RuleBase" id="RU362114"/>
    </source>
</evidence>
<evidence type="ECO:0000313" key="11">
    <source>
        <dbReference type="Proteomes" id="UP000693970"/>
    </source>
</evidence>
<dbReference type="EC" id="2.4.2.-" evidence="6"/>
<proteinExistence type="predicted"/>
<dbReference type="OrthoDB" id="6133115at2759"/>
<reference evidence="10" key="2">
    <citation type="submission" date="2021-04" db="EMBL/GenBank/DDBJ databases">
        <authorList>
            <person name="Podell S."/>
        </authorList>
    </citation>
    <scope>NUCLEOTIDE SEQUENCE</scope>
    <source>
        <strain evidence="10">Hildebrandi</strain>
    </source>
</reference>
<keyword evidence="7" id="KW-0812">Transmembrane</keyword>
<keyword evidence="5" id="KW-0539">Nucleus</keyword>
<feature type="transmembrane region" description="Helical" evidence="7">
    <location>
        <begin position="1045"/>
        <end position="1066"/>
    </location>
</feature>
<dbReference type="GO" id="GO:0005634">
    <property type="term" value="C:nucleus"/>
    <property type="evidence" value="ECO:0007669"/>
    <property type="project" value="UniProtKB-SubCell"/>
</dbReference>
<dbReference type="PANTHER" id="PTHR14453">
    <property type="entry name" value="PARP/ZINC FINGER CCCH TYPE DOMAIN CONTAINING PROTEIN"/>
    <property type="match status" value="1"/>
</dbReference>
<dbReference type="GO" id="GO:0010629">
    <property type="term" value="P:negative regulation of gene expression"/>
    <property type="evidence" value="ECO:0007669"/>
    <property type="project" value="TreeGrafter"/>
</dbReference>
<dbReference type="CDD" id="cd01439">
    <property type="entry name" value="TCCD_inducible_PARP_like"/>
    <property type="match status" value="1"/>
</dbReference>
<dbReference type="PROSITE" id="PS51059">
    <property type="entry name" value="PARP_CATALYTIC"/>
    <property type="match status" value="1"/>
</dbReference>
<dbReference type="GO" id="GO:0005737">
    <property type="term" value="C:cytoplasm"/>
    <property type="evidence" value="ECO:0007669"/>
    <property type="project" value="TreeGrafter"/>
</dbReference>
<dbReference type="Pfam" id="PF00644">
    <property type="entry name" value="PARP"/>
    <property type="match status" value="1"/>
</dbReference>
<evidence type="ECO:0000259" key="8">
    <source>
        <dbReference type="PROSITE" id="PS50918"/>
    </source>
</evidence>
<evidence type="ECO:0000259" key="9">
    <source>
        <dbReference type="PROSITE" id="PS51059"/>
    </source>
</evidence>
<evidence type="ECO:0000256" key="1">
    <source>
        <dbReference type="ARBA" id="ARBA00004123"/>
    </source>
</evidence>
<dbReference type="InterPro" id="IPR052056">
    <property type="entry name" value="Mono-ARTD/PARP"/>
</dbReference>
<keyword evidence="2 6" id="KW-0328">Glycosyltransferase</keyword>
<keyword evidence="7" id="KW-1133">Transmembrane helix</keyword>
<comment type="caution">
    <text evidence="10">The sequence shown here is derived from an EMBL/GenBank/DDBJ whole genome shotgun (WGS) entry which is preliminary data.</text>
</comment>
<dbReference type="InterPro" id="IPR012317">
    <property type="entry name" value="Poly(ADP-ribose)pol_cat_dom"/>
</dbReference>
<feature type="domain" description="PARP catalytic" evidence="9">
    <location>
        <begin position="1340"/>
        <end position="1577"/>
    </location>
</feature>
<dbReference type="GO" id="GO:0003714">
    <property type="term" value="F:transcription corepressor activity"/>
    <property type="evidence" value="ECO:0007669"/>
    <property type="project" value="TreeGrafter"/>
</dbReference>
<gene>
    <name evidence="10" type="ORF">IV203_006179</name>
</gene>
<protein>
    <recommendedName>
        <fullName evidence="6">Poly [ADP-ribose] polymerase</fullName>
        <shortName evidence="6">PARP</shortName>
        <ecNumber evidence="6">2.4.2.-</ecNumber>
    </recommendedName>
</protein>
<evidence type="ECO:0000256" key="4">
    <source>
        <dbReference type="ARBA" id="ARBA00023027"/>
    </source>
</evidence>
<evidence type="ECO:0000256" key="3">
    <source>
        <dbReference type="ARBA" id="ARBA00022679"/>
    </source>
</evidence>
<keyword evidence="3 6" id="KW-0808">Transferase</keyword>
<dbReference type="PANTHER" id="PTHR14453:SF67">
    <property type="entry name" value="POLY [ADP-RIBOSE] POLYMERASE"/>
    <property type="match status" value="1"/>
</dbReference>
<evidence type="ECO:0000256" key="7">
    <source>
        <dbReference type="SAM" id="Phobius"/>
    </source>
</evidence>
<keyword evidence="7" id="KW-0472">Membrane</keyword>
<dbReference type="GO" id="GO:0003950">
    <property type="term" value="F:NAD+ poly-ADP-ribosyltransferase activity"/>
    <property type="evidence" value="ECO:0007669"/>
    <property type="project" value="UniProtKB-UniRule"/>
</dbReference>
<dbReference type="Pfam" id="PF02825">
    <property type="entry name" value="WWE"/>
    <property type="match status" value="1"/>
</dbReference>
<dbReference type="EMBL" id="JAGRRH010000021">
    <property type="protein sequence ID" value="KAG7347110.1"/>
    <property type="molecule type" value="Genomic_DNA"/>
</dbReference>
<evidence type="ECO:0000256" key="2">
    <source>
        <dbReference type="ARBA" id="ARBA00022676"/>
    </source>
</evidence>
<keyword evidence="11" id="KW-1185">Reference proteome</keyword>
<evidence type="ECO:0000313" key="10">
    <source>
        <dbReference type="EMBL" id="KAG7347110.1"/>
    </source>
</evidence>
<feature type="domain" description="WWE" evidence="8">
    <location>
        <begin position="1122"/>
        <end position="1213"/>
    </location>
</feature>
<reference evidence="10" key="1">
    <citation type="journal article" date="2021" name="Sci. Rep.">
        <title>Diploid genomic architecture of Nitzschia inconspicua, an elite biomass production diatom.</title>
        <authorList>
            <person name="Oliver A."/>
            <person name="Podell S."/>
            <person name="Pinowska A."/>
            <person name="Traller J.C."/>
            <person name="Smith S.R."/>
            <person name="McClure R."/>
            <person name="Beliaev A."/>
            <person name="Bohutskyi P."/>
            <person name="Hill E.A."/>
            <person name="Rabines A."/>
            <person name="Zheng H."/>
            <person name="Allen L.Z."/>
            <person name="Kuo A."/>
            <person name="Grigoriev I.V."/>
            <person name="Allen A.E."/>
            <person name="Hazlebeck D."/>
            <person name="Allen E.E."/>
        </authorList>
    </citation>
    <scope>NUCLEOTIDE SEQUENCE</scope>
    <source>
        <strain evidence="10">Hildebrandi</strain>
    </source>
</reference>
<dbReference type="Proteomes" id="UP000693970">
    <property type="component" value="Unassembled WGS sequence"/>
</dbReference>
<dbReference type="PROSITE" id="PS50918">
    <property type="entry name" value="WWE"/>
    <property type="match status" value="1"/>
</dbReference>
<evidence type="ECO:0000256" key="5">
    <source>
        <dbReference type="ARBA" id="ARBA00023242"/>
    </source>
</evidence>
<organism evidence="10 11">
    <name type="scientific">Nitzschia inconspicua</name>
    <dbReference type="NCBI Taxonomy" id="303405"/>
    <lineage>
        <taxon>Eukaryota</taxon>
        <taxon>Sar</taxon>
        <taxon>Stramenopiles</taxon>
        <taxon>Ochrophyta</taxon>
        <taxon>Bacillariophyta</taxon>
        <taxon>Bacillariophyceae</taxon>
        <taxon>Bacillariophycidae</taxon>
        <taxon>Bacillariales</taxon>
        <taxon>Bacillariaceae</taxon>
        <taxon>Nitzschia</taxon>
    </lineage>
</organism>
<comment type="subcellular location">
    <subcellularLocation>
        <location evidence="1">Nucleus</location>
    </subcellularLocation>
</comment>
<accession>A0A9K3PH85</accession>
<keyword evidence="4 6" id="KW-0520">NAD</keyword>
<name>A0A9K3PH85_9STRA</name>
<dbReference type="InterPro" id="IPR004170">
    <property type="entry name" value="WWE_dom"/>
</dbReference>
<sequence length="1577" mass="174013">MLVLFYPSVIPSLFSFGFVFVVLKCWALDPVFPISRTVQVRYGYFAEPRPVHVACARGWMDMYDDITETYYEVSCYPQSSGRFAAARLDSGELHLAHLGSAPLAEALARGLRLVLLYITQYAGDSQGMYVRPGSNITNPLDLVDKTIGVPFGSTMHYQVLFLLNLFGLKGKARLLDLSPSEIIKAWDEGRIDIGACWGIARDYLLKLGGAGNPDIDPATPLVSAKVISDWGRETFTMLVADKKFTDEHPRFITYVTAVLSRLNDSYLDRLGLIDPKNAERWSATDPSSFTASMVDALMIANEIPGNPSEKQRFSQREALDAFVQPSAIEQVSCAHLGTVKFYEGGYHTNLSTNTITCESVVSPIRRALVTTAEFLLDQKIINDYTDTFEPSVGMPDGVFLAKGYDFSCTSDNFSNCLPVGKYAQYGIFIGTSDNEAARNSTGNMFDLLNTLEDMDLLFDVELPGEVGRVQGNSNCQIGWPSTIGGNQSITGSISDAGGPGLTYSDGIDCWVAVHAVDCANESSPCMGNVRLDVESFRVWSGDFLRVFADPTRKSCNKTDRGDMVLLVQWSGIHDDSSSSTSRFPPLVAKGCLLIQFTSDGNAERSFRDSENKGNGFRLLYNRDGEGCLEDVDCSDFPCGTDADDIGLCQCGGSHWGADCSFVNHCLGTQRLKVALGETTMISSSVDFHQNSIADNASAKKPFYPNNLDCIWELELMNVHTEARSPEDLFSAQIELFFDLENTHDFLYLSSGSIPAVTSTNSSYAVVSGTSGTSDGAQVFFVPFDSDGRASLRLVTDFLGKRRGFIAYVTVSKETSRLCSDAGTSGIQCESDHCLPNNRFSPPSKKTELLDEGQVLGRVVSQIDDSTTASFPSSSCSWPFTALEPSVAIRLMFAFPLSLEPRPASGNGDSLVVSVDIESDSGSAVSTFIYIKECIDDGDTCGSFWQTGNCIEGTCEVKTTFDIQLPETNDNLKGEILLHTDRNDNGMDYKGVDFDLLLVQSCPASDGTHCRSLKNGNCVDGYCICNGGIPCNCSCEGNPPFVTTKLSILLGVLVPLCLLFAGIFCWYRRRKNHRSRAQKAIIAAKEAELDAFRESIVGMRTASTEYIPRVDKAEVERLQSSTYFTSSEGQCVPQVTWCWQETSDRVQLHHPDEIVGDPAGGFIRYSAHATSKLETAFERQNERGACSPVPGYTVNFEKMVQTKDSTGFQRIVKRVPGSRPKDQSSHENLKLSESIFSGSLCSELPPFDLAAEPQIVLVKGDIIQITKTRGDGWAFGTKLYHANEAAARQLLSISIEKLANNDDPNVFIDTGWFPLKATLIPSKDDMKILKANVGDSKTLEPPKHWELIEDPTAVNIYNLHASSEEFKKVAEAFLSTLKPPFFEKKTKILTIQRVQNLAMYQSYVVKRQTICYRETGLHDSSKTTAEVEALKERALRRFERRWLWHGTSREVLDKILAQGFNRSFAGKNATMYGKGVYFARDASYSAYERYSTPDNQGTQYMLACRVVVGEYCLGKKDALTPDVRPGSDNMLFDSTVGLPMKGDTMARPSIFVTYHDAQAYPEYIIKFRLQDKSFLTKK</sequence>